<evidence type="ECO:0008006" key="2">
    <source>
        <dbReference type="Google" id="ProtNLM"/>
    </source>
</evidence>
<protein>
    <recommendedName>
        <fullName evidence="2">DUF935 domain-containing protein</fullName>
    </recommendedName>
</protein>
<dbReference type="EMBL" id="OJIN01000110">
    <property type="protein sequence ID" value="SPD73805.1"/>
    <property type="molecule type" value="Genomic_DNA"/>
</dbReference>
<accession>A0A445MWG8</accession>
<sequence>MLYDHLGRPVRSQSLTKELAAPTLAGVRTIWTNTVASGLTPASLASLLLSASEGDHYSYLTLAEEMEERDLHYACELGKRKLAVTRLPVTVEAYSDDARDKQLADEVRAVVRRPGFRNLLKDLMDGIGKGYSVVEMMWDRSGSTWKPAGYEWRDPRFFQFDQIRKSEIRLRDDAAAMEGLALEPFKFICHVPKIKSGIPIRGGIARLAAWAYMCKGYTVKDWLAFAEVFGMPMRLGKYHSGASEDDIRILKMAVANLGSDAAAVFPDSMMIELEDAGKAPGANNFFKTLAEYLDAQVSKGILGQTATTQGTPGKLGNEEAQNEVRHDIRDDDAEQLEDTLNLYLVKPFIDLNFGVQENYPVIQLRAIEQEDIVALTTALKDLVPLGLDVEKSVVRDKLGLPDPSPGAKPKDLLRPAQVAPAMPPAINTAINQETNQDEMDTLVDGELADWEQVMKPVVDPLRMAVDASETFEELEARLPEVFSQMDTDALVKSLALALFKSRAMGEGEES</sequence>
<dbReference type="Pfam" id="PF06074">
    <property type="entry name" value="Portal_Mu"/>
    <property type="match status" value="1"/>
</dbReference>
<gene>
    <name evidence="1" type="ORF">PITCH_A1980008</name>
</gene>
<evidence type="ECO:0000313" key="1">
    <source>
        <dbReference type="EMBL" id="SPD73805.1"/>
    </source>
</evidence>
<proteinExistence type="predicted"/>
<name>A0A445MWG8_9BACT</name>
<dbReference type="InterPro" id="IPR009279">
    <property type="entry name" value="Portal_Mu"/>
</dbReference>
<dbReference type="AlphaFoldDB" id="A0A445MWG8"/>
<organism evidence="1">
    <name type="scientific">uncultured Desulfobacterium sp</name>
    <dbReference type="NCBI Taxonomy" id="201089"/>
    <lineage>
        <taxon>Bacteria</taxon>
        <taxon>Pseudomonadati</taxon>
        <taxon>Thermodesulfobacteriota</taxon>
        <taxon>Desulfobacteria</taxon>
        <taxon>Desulfobacterales</taxon>
        <taxon>Desulfobacteriaceae</taxon>
        <taxon>Desulfobacterium</taxon>
        <taxon>environmental samples</taxon>
    </lineage>
</organism>
<reference evidence="1" key="1">
    <citation type="submission" date="2018-01" db="EMBL/GenBank/DDBJ databases">
        <authorList>
            <person name="Regsiter A."/>
            <person name="William W."/>
        </authorList>
    </citation>
    <scope>NUCLEOTIDE SEQUENCE</scope>
    <source>
        <strain evidence="1">TRIP AH-1</strain>
    </source>
</reference>